<dbReference type="EMBL" id="JANFNG010000001">
    <property type="protein sequence ID" value="MCQ4079255.1"/>
    <property type="molecule type" value="Genomic_DNA"/>
</dbReference>
<evidence type="ECO:0000313" key="1">
    <source>
        <dbReference type="EMBL" id="MCQ4079255.1"/>
    </source>
</evidence>
<sequence>MSVFEPGDAELLDVVGVDLDDQDTRRGDGLGAAAKQGTGVAADADVAVGEQEGLPASLGEQ</sequence>
<keyword evidence="2" id="KW-1185">Reference proteome</keyword>
<name>A0ABT1PQN6_9ACTN</name>
<evidence type="ECO:0000313" key="2">
    <source>
        <dbReference type="Proteomes" id="UP001057702"/>
    </source>
</evidence>
<comment type="caution">
    <text evidence="1">The sequence shown here is derived from an EMBL/GenBank/DDBJ whole genome shotgun (WGS) entry which is preliminary data.</text>
</comment>
<dbReference type="Proteomes" id="UP001057702">
    <property type="component" value="Unassembled WGS sequence"/>
</dbReference>
<reference evidence="1" key="1">
    <citation type="submission" date="2022-06" db="EMBL/GenBank/DDBJ databases">
        <title>Draft genome sequence of Streptomyces sp. RB6PN25 isolated from peat swamp forest in Thailand.</title>
        <authorList>
            <person name="Duangmal K."/>
            <person name="Klaysubun C."/>
        </authorList>
    </citation>
    <scope>NUCLEOTIDE SEQUENCE</scope>
    <source>
        <strain evidence="1">RB6PN25</strain>
    </source>
</reference>
<proteinExistence type="predicted"/>
<accession>A0ABT1PQN6</accession>
<organism evidence="1 2">
    <name type="scientific">Streptomyces humicola</name>
    <dbReference type="NCBI Taxonomy" id="2953240"/>
    <lineage>
        <taxon>Bacteria</taxon>
        <taxon>Bacillati</taxon>
        <taxon>Actinomycetota</taxon>
        <taxon>Actinomycetes</taxon>
        <taxon>Kitasatosporales</taxon>
        <taxon>Streptomycetaceae</taxon>
        <taxon>Streptomyces</taxon>
    </lineage>
</organism>
<protein>
    <submittedName>
        <fullName evidence="1">Uncharacterized protein</fullName>
    </submittedName>
</protein>
<gene>
    <name evidence="1" type="ORF">NGB36_01165</name>
</gene>
<dbReference type="RefSeq" id="WP_255918108.1">
    <property type="nucleotide sequence ID" value="NZ_JANFNG010000001.1"/>
</dbReference>